<dbReference type="SMART" id="SM00678">
    <property type="entry name" value="WWE"/>
    <property type="match status" value="1"/>
</dbReference>
<proteinExistence type="predicted"/>
<evidence type="ECO:0000259" key="6">
    <source>
        <dbReference type="PROSITE" id="PS50089"/>
    </source>
</evidence>
<organism evidence="8 9">
    <name type="scientific">Caenorhabditis japonica</name>
    <dbReference type="NCBI Taxonomy" id="281687"/>
    <lineage>
        <taxon>Eukaryota</taxon>
        <taxon>Metazoa</taxon>
        <taxon>Ecdysozoa</taxon>
        <taxon>Nematoda</taxon>
        <taxon>Chromadorea</taxon>
        <taxon>Rhabditida</taxon>
        <taxon>Rhabditina</taxon>
        <taxon>Rhabditomorpha</taxon>
        <taxon>Rhabditoidea</taxon>
        <taxon>Rhabditidae</taxon>
        <taxon>Peloderinae</taxon>
        <taxon>Caenorhabditis</taxon>
    </lineage>
</organism>
<comment type="subcellular location">
    <subcellularLocation>
        <location evidence="5">Cytoplasm</location>
        <location evidence="5">Cytosol</location>
    </subcellularLocation>
</comment>
<evidence type="ECO:0000256" key="5">
    <source>
        <dbReference type="RuleBase" id="RU367115"/>
    </source>
</evidence>
<evidence type="ECO:0000256" key="1">
    <source>
        <dbReference type="ARBA" id="ARBA00022723"/>
    </source>
</evidence>
<name>A0A8R1DYU6_CAEJA</name>
<dbReference type="InterPro" id="IPR001841">
    <property type="entry name" value="Znf_RING"/>
</dbReference>
<dbReference type="InterPro" id="IPR037197">
    <property type="entry name" value="WWE_dom_sf"/>
</dbReference>
<keyword evidence="3 5" id="KW-0862">Zinc</keyword>
<comment type="pathway">
    <text evidence="5">Protein modification; protein ubiquitination.</text>
</comment>
<dbReference type="InterPro" id="IPR017907">
    <property type="entry name" value="Znf_RING_CS"/>
</dbReference>
<dbReference type="GO" id="GO:0072572">
    <property type="term" value="F:poly-ADP-D-ribose binding"/>
    <property type="evidence" value="ECO:0007669"/>
    <property type="project" value="UniProtKB-UniRule"/>
</dbReference>
<evidence type="ECO:0000256" key="3">
    <source>
        <dbReference type="ARBA" id="ARBA00022833"/>
    </source>
</evidence>
<dbReference type="InterPro" id="IPR013083">
    <property type="entry name" value="Znf_RING/FYVE/PHD"/>
</dbReference>
<dbReference type="GO" id="GO:0008270">
    <property type="term" value="F:zinc ion binding"/>
    <property type="evidence" value="ECO:0007669"/>
    <property type="project" value="UniProtKB-UniRule"/>
</dbReference>
<accession>A0A8R1DYU6</accession>
<dbReference type="Pfam" id="PF00097">
    <property type="entry name" value="zf-C3HC4"/>
    <property type="match status" value="1"/>
</dbReference>
<keyword evidence="1 5" id="KW-0479">Metal-binding</keyword>
<feature type="domain" description="WWE" evidence="7">
    <location>
        <begin position="82"/>
        <end position="160"/>
    </location>
</feature>
<dbReference type="EnsemblMetazoa" id="CJA15032.1">
    <property type="protein sequence ID" value="CJA15032.1"/>
    <property type="gene ID" value="WBGene00134236"/>
</dbReference>
<sequence>MVLPTSVPSCGHKFCFICLKGVNMANLGGCPICRGPIDASIFKKPSQNLDLKMTMPNSPVSSARVVPVADEDVEDVKPDVSTLNGTTSNGTVKKNFWLYEGRNSGWWRFDPRIEKDIEEAFVNQMPLAEVIVCGLPYIIDFSQMKQYPKNDRNTCRAIRRVDSSEFDTLNVKGLAGVLAK</sequence>
<evidence type="ECO:0000259" key="7">
    <source>
        <dbReference type="PROSITE" id="PS50918"/>
    </source>
</evidence>
<reference evidence="8" key="2">
    <citation type="submission" date="2022-06" db="UniProtKB">
        <authorList>
            <consortium name="EnsemblMetazoa"/>
        </authorList>
    </citation>
    <scope>IDENTIFICATION</scope>
    <source>
        <strain evidence="8">DF5081</strain>
    </source>
</reference>
<dbReference type="EC" id="2.3.2.27" evidence="5"/>
<comment type="function">
    <text evidence="5">E3 ubiquitin-protein ligase that specifically binds poly-ADP-ribosylated proteins and mediates their ubiquitination and subsequent degradation.</text>
</comment>
<dbReference type="InterPro" id="IPR018957">
    <property type="entry name" value="Znf_C3HC4_RING-type"/>
</dbReference>
<keyword evidence="9" id="KW-1185">Reference proteome</keyword>
<dbReference type="GO" id="GO:0016055">
    <property type="term" value="P:Wnt signaling pathway"/>
    <property type="evidence" value="ECO:0007669"/>
    <property type="project" value="InterPro"/>
</dbReference>
<comment type="domain">
    <text evidence="5">The WWE domain mediates non-covalent poly(ADP-ribose)-binding.</text>
</comment>
<keyword evidence="2 4" id="KW-0863">Zinc-finger</keyword>
<keyword evidence="5" id="KW-0833">Ubl conjugation pathway</keyword>
<dbReference type="PROSITE" id="PS50089">
    <property type="entry name" value="ZF_RING_2"/>
    <property type="match status" value="1"/>
</dbReference>
<dbReference type="FunFam" id="3.30.720.50:FF:000010">
    <property type="entry name" value="Zinc finger protein"/>
    <property type="match status" value="1"/>
</dbReference>
<evidence type="ECO:0000256" key="4">
    <source>
        <dbReference type="PROSITE-ProRule" id="PRU00175"/>
    </source>
</evidence>
<comment type="PTM">
    <text evidence="5">Ubiquitinated; autoubiquitinated.</text>
</comment>
<dbReference type="PANTHER" id="PTHR13417">
    <property type="entry name" value="E3 UBIQUITIN-PROTEIN LIGASE RNF146"/>
    <property type="match status" value="1"/>
</dbReference>
<dbReference type="Gene3D" id="3.30.40.10">
    <property type="entry name" value="Zinc/RING finger domain, C3HC4 (zinc finger)"/>
    <property type="match status" value="1"/>
</dbReference>
<dbReference type="AlphaFoldDB" id="A0A8R1DYU6"/>
<dbReference type="SUPFAM" id="SSF57850">
    <property type="entry name" value="RING/U-box"/>
    <property type="match status" value="1"/>
</dbReference>
<dbReference type="GO" id="GO:0005634">
    <property type="term" value="C:nucleus"/>
    <property type="evidence" value="ECO:0007669"/>
    <property type="project" value="TreeGrafter"/>
</dbReference>
<dbReference type="InterPro" id="IPR018123">
    <property type="entry name" value="WWE-dom_subgr"/>
</dbReference>
<dbReference type="Proteomes" id="UP000005237">
    <property type="component" value="Unassembled WGS sequence"/>
</dbReference>
<dbReference type="PANTHER" id="PTHR13417:SF2">
    <property type="entry name" value="E3 UBIQUITIN-PROTEIN LIGASE RNF146"/>
    <property type="match status" value="1"/>
</dbReference>
<evidence type="ECO:0000256" key="2">
    <source>
        <dbReference type="ARBA" id="ARBA00022771"/>
    </source>
</evidence>
<dbReference type="PROSITE" id="PS00518">
    <property type="entry name" value="ZF_RING_1"/>
    <property type="match status" value="1"/>
</dbReference>
<keyword evidence="5" id="KW-0963">Cytoplasm</keyword>
<dbReference type="InterPro" id="IPR033509">
    <property type="entry name" value="RNF146"/>
</dbReference>
<dbReference type="InterPro" id="IPR004170">
    <property type="entry name" value="WWE_dom"/>
</dbReference>
<dbReference type="SUPFAM" id="SSF117839">
    <property type="entry name" value="WWE domain"/>
    <property type="match status" value="1"/>
</dbReference>
<dbReference type="PROSITE" id="PS50918">
    <property type="entry name" value="WWE"/>
    <property type="match status" value="1"/>
</dbReference>
<dbReference type="GO" id="GO:0061630">
    <property type="term" value="F:ubiquitin protein ligase activity"/>
    <property type="evidence" value="ECO:0007669"/>
    <property type="project" value="UniProtKB-UniRule"/>
</dbReference>
<evidence type="ECO:0000313" key="9">
    <source>
        <dbReference type="Proteomes" id="UP000005237"/>
    </source>
</evidence>
<keyword evidence="5" id="KW-0808">Transferase</keyword>
<comment type="catalytic activity">
    <reaction evidence="5">
        <text>S-ubiquitinyl-[E2 ubiquitin-conjugating enzyme]-L-cysteine + [acceptor protein]-L-lysine = [E2 ubiquitin-conjugating enzyme]-L-cysteine + N(6)-ubiquitinyl-[acceptor protein]-L-lysine.</text>
        <dbReference type="EC" id="2.3.2.27"/>
    </reaction>
</comment>
<dbReference type="Pfam" id="PF02825">
    <property type="entry name" value="WWE"/>
    <property type="match status" value="1"/>
</dbReference>
<dbReference type="GO" id="GO:0005829">
    <property type="term" value="C:cytosol"/>
    <property type="evidence" value="ECO:0007669"/>
    <property type="project" value="UniProtKB-SubCell"/>
</dbReference>
<protein>
    <recommendedName>
        <fullName evidence="5">E3 ubiquitin-protein ligase</fullName>
        <ecNumber evidence="5">2.3.2.27</ecNumber>
    </recommendedName>
</protein>
<feature type="domain" description="RING-type" evidence="6">
    <location>
        <begin position="10"/>
        <end position="34"/>
    </location>
</feature>
<reference evidence="9" key="1">
    <citation type="submission" date="2010-08" db="EMBL/GenBank/DDBJ databases">
        <authorList>
            <consortium name="Caenorhabditis japonica Sequencing Consortium"/>
            <person name="Wilson R.K."/>
        </authorList>
    </citation>
    <scope>NUCLEOTIDE SEQUENCE [LARGE SCALE GENOMIC DNA]</scope>
    <source>
        <strain evidence="9">DF5081</strain>
    </source>
</reference>
<dbReference type="Gene3D" id="3.30.720.50">
    <property type="match status" value="1"/>
</dbReference>
<evidence type="ECO:0000313" key="8">
    <source>
        <dbReference type="EnsemblMetazoa" id="CJA15032.1"/>
    </source>
</evidence>
<dbReference type="GO" id="GO:0006511">
    <property type="term" value="P:ubiquitin-dependent protein catabolic process"/>
    <property type="evidence" value="ECO:0007669"/>
    <property type="project" value="UniProtKB-UniRule"/>
</dbReference>
<dbReference type="GO" id="GO:0051865">
    <property type="term" value="P:protein autoubiquitination"/>
    <property type="evidence" value="ECO:0007669"/>
    <property type="project" value="UniProtKB-UniRule"/>
</dbReference>